<reference evidence="12" key="2">
    <citation type="journal article" date="2019" name="Mol. Plant Microbe Interact.">
        <title>Genome sequence resources for four phytopathogenic fungi from the Colletotrichum orbiculare species complex.</title>
        <authorList>
            <person name="Gan P."/>
            <person name="Tsushima A."/>
            <person name="Narusaka M."/>
            <person name="Narusaka Y."/>
            <person name="Takano Y."/>
            <person name="Kubo Y."/>
            <person name="Shirasu K."/>
        </authorList>
    </citation>
    <scope>GENOME REANNOTATION</scope>
    <source>
        <strain evidence="12">104-T / ATCC 96160 / CBS 514.97 / LARS 414 / MAFF 240422</strain>
    </source>
</reference>
<feature type="region of interest" description="Disordered" evidence="10">
    <location>
        <begin position="512"/>
        <end position="563"/>
    </location>
</feature>
<protein>
    <recommendedName>
        <fullName evidence="9">1,3-beta-glucanosyltransferase</fullName>
        <ecNumber evidence="9">2.4.1.-</ecNumber>
    </recommendedName>
</protein>
<sequence length="594" mass="64236">MFCCASWPAQAGFDSAADESHVVVGEVGLTAISKEDKRYAGHRGGVCSGYFKMARRGVPEGREVVRHTVDGGWRGWRLAVAKSCTYRKRLAYMYCIFQIRSTRIPKTKARSSEKWMDRRRSTVFHLFLESARFAASNFNMKSFAALGLVALSAVSAKPTATTPEQPVKARAVTAVTASGNAFWKGSERFYIRGIDYQPGGSSKNVDPLADTSICERDIPYFEKLGVNVIRVYSVDNSKNHDECMQKLADAGIYLVADVNNPLYSINRADPHPSYNAVYLQSVFATVEEFAKYDNTLAFFSGNEVIHDGANTTLTAPYVKAVTRDMKNYMASRGLRHVPVGYSAADVADNRMQTAEYFNCGSDDARSDFFAFNDYSWCNTNFKEAGWDVKVKNFTDYGLPIFLSEYGCITNGRDFGEIEALMSDEMTSVYSGGLMYEYSLEENDYGIVTIDGDKVKEEPEFASLVNAMSKYPAPTGAGGAASTTHSVACPTSDSIWMVDPSEIPTIPKAAEKYMTDGAGDGPGLKGDGSQQAGDSASEGETTGGTASPTTSGSSSGATGSSNAAPGVTFGSSVERAPLIISGLTVMFTLFGAVLL</sequence>
<dbReference type="InterPro" id="IPR017853">
    <property type="entry name" value="GH"/>
</dbReference>
<dbReference type="EC" id="2.4.1.-" evidence="9"/>
<gene>
    <name evidence="11" type="primary">gel1</name>
    <name evidence="11" type="ORF">Cob_v000270</name>
</gene>
<keyword evidence="8 9" id="KW-0449">Lipoprotein</keyword>
<evidence type="ECO:0000256" key="2">
    <source>
        <dbReference type="ARBA" id="ARBA00007528"/>
    </source>
</evidence>
<keyword evidence="6 9" id="KW-0472">Membrane</keyword>
<dbReference type="Pfam" id="PF03198">
    <property type="entry name" value="Glyco_hydro_72"/>
    <property type="match status" value="1"/>
</dbReference>
<dbReference type="AlphaFoldDB" id="A0A484G604"/>
<evidence type="ECO:0000256" key="10">
    <source>
        <dbReference type="SAM" id="MobiDB-lite"/>
    </source>
</evidence>
<keyword evidence="5" id="KW-0732">Signal</keyword>
<dbReference type="OrthoDB" id="421038at2759"/>
<proteinExistence type="inferred from homology"/>
<organism evidence="11 12">
    <name type="scientific">Colletotrichum orbiculare (strain 104-T / ATCC 96160 / CBS 514.97 / LARS 414 / MAFF 240422)</name>
    <name type="common">Cucumber anthracnose fungus</name>
    <name type="synonym">Colletotrichum lagenarium</name>
    <dbReference type="NCBI Taxonomy" id="1213857"/>
    <lineage>
        <taxon>Eukaryota</taxon>
        <taxon>Fungi</taxon>
        <taxon>Dikarya</taxon>
        <taxon>Ascomycota</taxon>
        <taxon>Pezizomycotina</taxon>
        <taxon>Sordariomycetes</taxon>
        <taxon>Hypocreomycetidae</taxon>
        <taxon>Glomerellales</taxon>
        <taxon>Glomerellaceae</taxon>
        <taxon>Colletotrichum</taxon>
        <taxon>Colletotrichum orbiculare species complex</taxon>
    </lineage>
</organism>
<dbReference type="STRING" id="1213857.A0A484G604"/>
<name>A0A484G604_COLOR</name>
<keyword evidence="7" id="KW-0325">Glycoprotein</keyword>
<dbReference type="PANTHER" id="PTHR31468">
    <property type="entry name" value="1,3-BETA-GLUCANOSYLTRANSFERASE GAS1"/>
    <property type="match status" value="1"/>
</dbReference>
<dbReference type="Gene3D" id="3.20.20.80">
    <property type="entry name" value="Glycosidases"/>
    <property type="match status" value="1"/>
</dbReference>
<comment type="similarity">
    <text evidence="2 9">Belongs to the glycosyl hydrolase 72 family.</text>
</comment>
<evidence type="ECO:0000256" key="8">
    <source>
        <dbReference type="ARBA" id="ARBA00023288"/>
    </source>
</evidence>
<dbReference type="GO" id="GO:0071970">
    <property type="term" value="P:fungal-type cell wall (1-&gt;3)-beta-D-glucan biosynthetic process"/>
    <property type="evidence" value="ECO:0007669"/>
    <property type="project" value="TreeGrafter"/>
</dbReference>
<dbReference type="GO" id="GO:0005886">
    <property type="term" value="C:plasma membrane"/>
    <property type="evidence" value="ECO:0007669"/>
    <property type="project" value="UniProtKB-SubCell"/>
</dbReference>
<evidence type="ECO:0000313" key="11">
    <source>
        <dbReference type="EMBL" id="TDZ25683.1"/>
    </source>
</evidence>
<keyword evidence="3 9" id="KW-0336">GPI-anchor</keyword>
<dbReference type="EMBL" id="AMCV02000001">
    <property type="protein sequence ID" value="TDZ25683.1"/>
    <property type="molecule type" value="Genomic_DNA"/>
</dbReference>
<comment type="function">
    <text evidence="9">Splits internally a 1,3-beta-glucan molecule and transfers the newly generated reducing end (the donor) to the non-reducing end of another 1,3-beta-glucan molecule (the acceptor) forming a 1,3-beta linkage, resulting in the elongation of 1,3-beta-glucan chains in the cell wall.</text>
</comment>
<dbReference type="SUPFAM" id="SSF51445">
    <property type="entry name" value="(Trans)glycosidases"/>
    <property type="match status" value="1"/>
</dbReference>
<reference evidence="12" key="1">
    <citation type="journal article" date="2013" name="New Phytol.">
        <title>Comparative genomic and transcriptomic analyses reveal the hemibiotrophic stage shift of Colletotrichum fungi.</title>
        <authorList>
            <person name="Gan P."/>
            <person name="Ikeda K."/>
            <person name="Irieda H."/>
            <person name="Narusaka M."/>
            <person name="O'Connell R.J."/>
            <person name="Narusaka Y."/>
            <person name="Takano Y."/>
            <person name="Kubo Y."/>
            <person name="Shirasu K."/>
        </authorList>
    </citation>
    <scope>NUCLEOTIDE SEQUENCE [LARGE SCALE GENOMIC DNA]</scope>
    <source>
        <strain evidence="12">104-T / ATCC 96160 / CBS 514.97 / LARS 414 / MAFF 240422</strain>
    </source>
</reference>
<dbReference type="FunFam" id="3.20.20.80:FF:000032">
    <property type="entry name" value="1,3-beta-glucanosyltransferase"/>
    <property type="match status" value="1"/>
</dbReference>
<evidence type="ECO:0000256" key="7">
    <source>
        <dbReference type="ARBA" id="ARBA00023180"/>
    </source>
</evidence>
<comment type="caution">
    <text evidence="11">The sequence shown here is derived from an EMBL/GenBank/DDBJ whole genome shotgun (WGS) entry which is preliminary data.</text>
</comment>
<evidence type="ECO:0000256" key="6">
    <source>
        <dbReference type="ARBA" id="ARBA00023136"/>
    </source>
</evidence>
<dbReference type="InterPro" id="IPR004886">
    <property type="entry name" value="Glucanosyltransferase"/>
</dbReference>
<evidence type="ECO:0000313" key="12">
    <source>
        <dbReference type="Proteomes" id="UP000014480"/>
    </source>
</evidence>
<evidence type="ECO:0000256" key="1">
    <source>
        <dbReference type="ARBA" id="ARBA00004609"/>
    </source>
</evidence>
<accession>A0A484G604</accession>
<evidence type="ECO:0000256" key="4">
    <source>
        <dbReference type="ARBA" id="ARBA00022679"/>
    </source>
</evidence>
<dbReference type="PANTHER" id="PTHR31468:SF5">
    <property type="entry name" value="1,3-BETA-GLUCANOSYLTRANSFERASE GAS5"/>
    <property type="match status" value="1"/>
</dbReference>
<feature type="compositionally biased region" description="Low complexity" evidence="10">
    <location>
        <begin position="534"/>
        <end position="563"/>
    </location>
</feature>
<evidence type="ECO:0000256" key="9">
    <source>
        <dbReference type="RuleBase" id="RU361209"/>
    </source>
</evidence>
<comment type="subcellular location">
    <subcellularLocation>
        <location evidence="1 9">Cell membrane</location>
        <topology evidence="1 9">Lipid-anchor</topology>
        <topology evidence="1 9">GPI-anchor</topology>
    </subcellularLocation>
</comment>
<dbReference type="GO" id="GO:0031505">
    <property type="term" value="P:fungal-type cell wall organization"/>
    <property type="evidence" value="ECO:0007669"/>
    <property type="project" value="TreeGrafter"/>
</dbReference>
<evidence type="ECO:0000256" key="5">
    <source>
        <dbReference type="ARBA" id="ARBA00022729"/>
    </source>
</evidence>
<evidence type="ECO:0000256" key="3">
    <source>
        <dbReference type="ARBA" id="ARBA00022622"/>
    </source>
</evidence>
<keyword evidence="4 9" id="KW-0808">Transferase</keyword>
<dbReference type="GO" id="GO:0098552">
    <property type="term" value="C:side of membrane"/>
    <property type="evidence" value="ECO:0007669"/>
    <property type="project" value="UniProtKB-KW"/>
</dbReference>
<dbReference type="Proteomes" id="UP000014480">
    <property type="component" value="Unassembled WGS sequence"/>
</dbReference>
<keyword evidence="12" id="KW-1185">Reference proteome</keyword>
<dbReference type="GO" id="GO:0042124">
    <property type="term" value="F:1,3-beta-glucanosyltransferase activity"/>
    <property type="evidence" value="ECO:0007669"/>
    <property type="project" value="TreeGrafter"/>
</dbReference>